<dbReference type="EMBL" id="JBHLTR010000009">
    <property type="protein sequence ID" value="MFC0559028.1"/>
    <property type="molecule type" value="Genomic_DNA"/>
</dbReference>
<keyword evidence="1" id="KW-0812">Transmembrane</keyword>
<dbReference type="RefSeq" id="WP_273848322.1">
    <property type="nucleotide sequence ID" value="NZ_JAQQWT010000066.1"/>
</dbReference>
<organism evidence="2 3">
    <name type="scientific">Halalkalibacter alkalisediminis</name>
    <dbReference type="NCBI Taxonomy" id="935616"/>
    <lineage>
        <taxon>Bacteria</taxon>
        <taxon>Bacillati</taxon>
        <taxon>Bacillota</taxon>
        <taxon>Bacilli</taxon>
        <taxon>Bacillales</taxon>
        <taxon>Bacillaceae</taxon>
        <taxon>Halalkalibacter</taxon>
    </lineage>
</organism>
<keyword evidence="1" id="KW-1133">Transmembrane helix</keyword>
<evidence type="ECO:0008006" key="4">
    <source>
        <dbReference type="Google" id="ProtNLM"/>
    </source>
</evidence>
<evidence type="ECO:0000313" key="2">
    <source>
        <dbReference type="EMBL" id="MFC0559028.1"/>
    </source>
</evidence>
<gene>
    <name evidence="2" type="ORF">ACFFH4_08185</name>
</gene>
<dbReference type="Proteomes" id="UP001589833">
    <property type="component" value="Unassembled WGS sequence"/>
</dbReference>
<name>A0ABV6NFV2_9BACI</name>
<reference evidence="2 3" key="1">
    <citation type="submission" date="2024-09" db="EMBL/GenBank/DDBJ databases">
        <authorList>
            <person name="Sun Q."/>
            <person name="Mori K."/>
        </authorList>
    </citation>
    <scope>NUCLEOTIDE SEQUENCE [LARGE SCALE GENOMIC DNA]</scope>
    <source>
        <strain evidence="2 3">NCAIM B.02301</strain>
    </source>
</reference>
<accession>A0ABV6NFV2</accession>
<feature type="transmembrane region" description="Helical" evidence="1">
    <location>
        <begin position="12"/>
        <end position="34"/>
    </location>
</feature>
<keyword evidence="3" id="KW-1185">Reference proteome</keyword>
<proteinExistence type="predicted"/>
<comment type="caution">
    <text evidence="2">The sequence shown here is derived from an EMBL/GenBank/DDBJ whole genome shotgun (WGS) entry which is preliminary data.</text>
</comment>
<sequence>MLNEHIKGLSIISSLLAIAGLVLMFSSISFGTALGDSWLLNQVDGVADTSQYNMIVETYKNNFVITGSILFSAGILTAILTYFTAVLFGKKENNNIV</sequence>
<keyword evidence="1" id="KW-0472">Membrane</keyword>
<feature type="transmembrane region" description="Helical" evidence="1">
    <location>
        <begin position="63"/>
        <end position="88"/>
    </location>
</feature>
<protein>
    <recommendedName>
        <fullName evidence="4">DUF4321 domain-containing protein</fullName>
    </recommendedName>
</protein>
<evidence type="ECO:0000256" key="1">
    <source>
        <dbReference type="SAM" id="Phobius"/>
    </source>
</evidence>
<evidence type="ECO:0000313" key="3">
    <source>
        <dbReference type="Proteomes" id="UP001589833"/>
    </source>
</evidence>